<organism evidence="4">
    <name type="scientific">Schistosoma curassoni</name>
    <dbReference type="NCBI Taxonomy" id="6186"/>
    <lineage>
        <taxon>Eukaryota</taxon>
        <taxon>Metazoa</taxon>
        <taxon>Spiralia</taxon>
        <taxon>Lophotrochozoa</taxon>
        <taxon>Platyhelminthes</taxon>
        <taxon>Trematoda</taxon>
        <taxon>Digenea</taxon>
        <taxon>Strigeidida</taxon>
        <taxon>Schistosomatoidea</taxon>
        <taxon>Schistosomatidae</taxon>
        <taxon>Schistosoma</taxon>
    </lineage>
</organism>
<proteinExistence type="predicted"/>
<evidence type="ECO:0000313" key="3">
    <source>
        <dbReference type="Proteomes" id="UP000279833"/>
    </source>
</evidence>
<reference evidence="2 3" key="2">
    <citation type="submission" date="2018-11" db="EMBL/GenBank/DDBJ databases">
        <authorList>
            <consortium name="Pathogen Informatics"/>
        </authorList>
    </citation>
    <scope>NUCLEOTIDE SEQUENCE [LARGE SCALE GENOMIC DNA]</scope>
    <source>
        <strain evidence="2">Dakar</strain>
        <strain evidence="3">Dakar, Senegal</strain>
    </source>
</reference>
<keyword evidence="3" id="KW-1185">Reference proteome</keyword>
<evidence type="ECO:0000256" key="1">
    <source>
        <dbReference type="SAM" id="Coils"/>
    </source>
</evidence>
<evidence type="ECO:0000313" key="4">
    <source>
        <dbReference type="WBParaSite" id="SCUD_0000039401-mRNA-1"/>
    </source>
</evidence>
<dbReference type="WBParaSite" id="SCUD_0000039401-mRNA-1">
    <property type="protein sequence ID" value="SCUD_0000039401-mRNA-1"/>
    <property type="gene ID" value="SCUD_0000039401"/>
</dbReference>
<name>A0A183JCI7_9TREM</name>
<evidence type="ECO:0000313" key="2">
    <source>
        <dbReference type="EMBL" id="VDO61278.1"/>
    </source>
</evidence>
<protein>
    <submittedName>
        <fullName evidence="4">t-SNARE coiled-coil homology domain-containing protein</fullName>
    </submittedName>
</protein>
<dbReference type="AlphaFoldDB" id="A0A183JCI7"/>
<accession>A0A183JCI7</accession>
<reference evidence="4" key="1">
    <citation type="submission" date="2016-06" db="UniProtKB">
        <authorList>
            <consortium name="WormBaseParasite"/>
        </authorList>
    </citation>
    <scope>IDENTIFICATION</scope>
</reference>
<feature type="coiled-coil region" evidence="1">
    <location>
        <begin position="110"/>
        <end position="137"/>
    </location>
</feature>
<sequence length="149" mass="16913">MIKTVIDQSFTDICVSCAYCLGIADESELGRNKRLTTIESQLALFNSLPNNQDIIGYIDNDLHNKKNNNNNSLDNSNDNYRKVTNLWQTVQTNKRLDATEEGLHRLSSLTDDLLEQIKKFSEQNRALKSALDEVSNTSCLHLFSSIYIP</sequence>
<keyword evidence="1" id="KW-0175">Coiled coil</keyword>
<dbReference type="EMBL" id="UZAK01000255">
    <property type="protein sequence ID" value="VDO61278.1"/>
    <property type="molecule type" value="Genomic_DNA"/>
</dbReference>
<dbReference type="Proteomes" id="UP000279833">
    <property type="component" value="Unassembled WGS sequence"/>
</dbReference>
<gene>
    <name evidence="2" type="ORF">SCUD_LOCUS395</name>
</gene>